<proteinExistence type="predicted"/>
<accession>A0A6J4NSE9</accession>
<feature type="non-terminal residue" evidence="2">
    <location>
        <position position="1"/>
    </location>
</feature>
<feature type="region of interest" description="Disordered" evidence="1">
    <location>
        <begin position="1"/>
        <end position="29"/>
    </location>
</feature>
<name>A0A6J4NSE9_9ACTN</name>
<reference evidence="2" key="1">
    <citation type="submission" date="2020-02" db="EMBL/GenBank/DDBJ databases">
        <authorList>
            <person name="Meier V. D."/>
        </authorList>
    </citation>
    <scope>NUCLEOTIDE SEQUENCE</scope>
    <source>
        <strain evidence="2">AVDCRST_MAG75</strain>
    </source>
</reference>
<evidence type="ECO:0000256" key="1">
    <source>
        <dbReference type="SAM" id="MobiDB-lite"/>
    </source>
</evidence>
<dbReference type="EMBL" id="CADCUO010000106">
    <property type="protein sequence ID" value="CAA9394525.1"/>
    <property type="molecule type" value="Genomic_DNA"/>
</dbReference>
<dbReference type="AlphaFoldDB" id="A0A6J4NSE9"/>
<feature type="compositionally biased region" description="Low complexity" evidence="1">
    <location>
        <begin position="15"/>
        <end position="29"/>
    </location>
</feature>
<evidence type="ECO:0000313" key="2">
    <source>
        <dbReference type="EMBL" id="CAA9394525.1"/>
    </source>
</evidence>
<sequence>AAEGMAAAEDRKAAAHTAAGSRAAGPGAPTFAGHTASAVEGIAAARSTAAAGCRAAAGTAVAGCRAAAGTATERKAAVDHAAGHLAAPKGRGRPLRPVPLAPVPVGAVPVGL</sequence>
<gene>
    <name evidence="2" type="ORF">AVDCRST_MAG75-1754</name>
</gene>
<organism evidence="2">
    <name type="scientific">uncultured Propionibacteriaceae bacterium</name>
    <dbReference type="NCBI Taxonomy" id="257457"/>
    <lineage>
        <taxon>Bacteria</taxon>
        <taxon>Bacillati</taxon>
        <taxon>Actinomycetota</taxon>
        <taxon>Actinomycetes</taxon>
        <taxon>Propionibacteriales</taxon>
        <taxon>Propionibacteriaceae</taxon>
        <taxon>environmental samples</taxon>
    </lineage>
</organism>
<protein>
    <submittedName>
        <fullName evidence="2">Uncharacterized protein</fullName>
    </submittedName>
</protein>
<feature type="non-terminal residue" evidence="2">
    <location>
        <position position="112"/>
    </location>
</feature>